<evidence type="ECO:0000313" key="3">
    <source>
        <dbReference type="EMBL" id="CAB4915507.1"/>
    </source>
</evidence>
<proteinExistence type="predicted"/>
<evidence type="ECO:0000256" key="1">
    <source>
        <dbReference type="SAM" id="Phobius"/>
    </source>
</evidence>
<sequence length="43" mass="5003">MKSSVQSAIQKFKVESSLIVSVYIVYLWVIRDYQAISRLTHSQ</sequence>
<keyword evidence="1" id="KW-0812">Transmembrane</keyword>
<keyword evidence="1" id="KW-0472">Membrane</keyword>
<name>A0A6J7H3E4_9ZZZZ</name>
<organism evidence="3">
    <name type="scientific">freshwater metagenome</name>
    <dbReference type="NCBI Taxonomy" id="449393"/>
    <lineage>
        <taxon>unclassified sequences</taxon>
        <taxon>metagenomes</taxon>
        <taxon>ecological metagenomes</taxon>
    </lineage>
</organism>
<dbReference type="EMBL" id="CAFBPQ010000089">
    <property type="protein sequence ID" value="CAB5033288.1"/>
    <property type="molecule type" value="Genomic_DNA"/>
</dbReference>
<dbReference type="AlphaFoldDB" id="A0A6J7H3E4"/>
<reference evidence="3" key="1">
    <citation type="submission" date="2020-05" db="EMBL/GenBank/DDBJ databases">
        <authorList>
            <person name="Chiriac C."/>
            <person name="Salcher M."/>
            <person name="Ghai R."/>
            <person name="Kavagutti S V."/>
        </authorList>
    </citation>
    <scope>NUCLEOTIDE SEQUENCE</scope>
</reference>
<evidence type="ECO:0000313" key="5">
    <source>
        <dbReference type="EMBL" id="CAB5033288.1"/>
    </source>
</evidence>
<keyword evidence="1" id="KW-1133">Transmembrane helix</keyword>
<evidence type="ECO:0000313" key="2">
    <source>
        <dbReference type="EMBL" id="CAB4735260.1"/>
    </source>
</evidence>
<protein>
    <submittedName>
        <fullName evidence="3">Unannotated protein</fullName>
    </submittedName>
</protein>
<dbReference type="EMBL" id="CAFBOF010000039">
    <property type="protein sequence ID" value="CAB4984700.1"/>
    <property type="molecule type" value="Genomic_DNA"/>
</dbReference>
<accession>A0A6J7H3E4</accession>
<evidence type="ECO:0000313" key="4">
    <source>
        <dbReference type="EMBL" id="CAB4984700.1"/>
    </source>
</evidence>
<gene>
    <name evidence="2" type="ORF">UFOPK2683_01542</name>
    <name evidence="3" type="ORF">UFOPK3605_01388</name>
    <name evidence="4" type="ORF">UFOPK3897_01337</name>
    <name evidence="5" type="ORF">UFOPK4121_01619</name>
</gene>
<dbReference type="EMBL" id="CAFBMM010000093">
    <property type="protein sequence ID" value="CAB4915507.1"/>
    <property type="molecule type" value="Genomic_DNA"/>
</dbReference>
<dbReference type="EMBL" id="CAEZYK010000127">
    <property type="protein sequence ID" value="CAB4735260.1"/>
    <property type="molecule type" value="Genomic_DNA"/>
</dbReference>
<feature type="transmembrane region" description="Helical" evidence="1">
    <location>
        <begin position="12"/>
        <end position="30"/>
    </location>
</feature>